<dbReference type="PANTHER" id="PTHR43479:SF22">
    <property type="entry name" value="TRANSCRIPTIONAL REGULATOR, TETR FAMILY"/>
    <property type="match status" value="1"/>
</dbReference>
<dbReference type="GO" id="GO:0003677">
    <property type="term" value="F:DNA binding"/>
    <property type="evidence" value="ECO:0007669"/>
    <property type="project" value="UniProtKB-UniRule"/>
</dbReference>
<keyword evidence="3 5" id="KW-0238">DNA-binding</keyword>
<dbReference type="AlphaFoldDB" id="A0A0K9GVR6"/>
<dbReference type="PRINTS" id="PR00455">
    <property type="entry name" value="HTHTETR"/>
</dbReference>
<organism evidence="7 8">
    <name type="scientific">Peribacillus loiseleuriae</name>
    <dbReference type="NCBI Taxonomy" id="1679170"/>
    <lineage>
        <taxon>Bacteria</taxon>
        <taxon>Bacillati</taxon>
        <taxon>Bacillota</taxon>
        <taxon>Bacilli</taxon>
        <taxon>Bacillales</taxon>
        <taxon>Bacillaceae</taxon>
        <taxon>Peribacillus</taxon>
    </lineage>
</organism>
<dbReference type="InterPro" id="IPR001647">
    <property type="entry name" value="HTH_TetR"/>
</dbReference>
<dbReference type="PANTHER" id="PTHR43479">
    <property type="entry name" value="ACREF/ENVCD OPERON REPRESSOR-RELATED"/>
    <property type="match status" value="1"/>
</dbReference>
<reference evidence="8" key="1">
    <citation type="submission" date="2015-07" db="EMBL/GenBank/DDBJ databases">
        <title>Genome sequencing project for genomic taxonomy and phylogenomics of Bacillus-like bacteria.</title>
        <authorList>
            <person name="Liu B."/>
            <person name="Wang J."/>
            <person name="Zhu Y."/>
            <person name="Liu G."/>
            <person name="Chen Q."/>
            <person name="Chen Z."/>
            <person name="Lan J."/>
            <person name="Che J."/>
            <person name="Ge C."/>
            <person name="Shi H."/>
            <person name="Pan Z."/>
            <person name="Liu X."/>
        </authorList>
    </citation>
    <scope>NUCLEOTIDE SEQUENCE [LARGE SCALE GENOMIC DNA]</scope>
    <source>
        <strain evidence="8">FJAT-27997</strain>
    </source>
</reference>
<comment type="caution">
    <text evidence="7">The sequence shown here is derived from an EMBL/GenBank/DDBJ whole genome shotgun (WGS) entry which is preliminary data.</text>
</comment>
<sequence>MNEKKRKILIAAMKLFSKTSFHQTSMQQIADVCGVSKGSLYTHFKSKEELLSDIFSYYYQMLGQQMAAAETNVDSVEEAFIREIAIRLRHYCEFHEFFQMQMNEVRGLEDPSLNQFVHQEHTKLLRKTEKGIVSVFGKDAAAYATDLTATLKGMLITYVRGIVEEGKTCDPNELARFLFLQLNAIVRTFIEEKPNPFFMTPPLQAQPQETTHPLYIVRKMKETIASLNMQAEDIIFESVEILEKELLEIKPRVAVLSGMIHNLKENSGLVELASELEKTIKQMPITTLIK</sequence>
<dbReference type="Pfam" id="PF00440">
    <property type="entry name" value="TetR_N"/>
    <property type="match status" value="1"/>
</dbReference>
<evidence type="ECO:0000256" key="2">
    <source>
        <dbReference type="ARBA" id="ARBA00023015"/>
    </source>
</evidence>
<protein>
    <recommendedName>
        <fullName evidence="6">HTH tetR-type domain-containing protein</fullName>
    </recommendedName>
</protein>
<dbReference type="InterPro" id="IPR009057">
    <property type="entry name" value="Homeodomain-like_sf"/>
</dbReference>
<dbReference type="FunFam" id="1.10.10.60:FF:000141">
    <property type="entry name" value="TetR family transcriptional regulator"/>
    <property type="match status" value="1"/>
</dbReference>
<dbReference type="Gene3D" id="1.10.357.10">
    <property type="entry name" value="Tetracycline Repressor, domain 2"/>
    <property type="match status" value="1"/>
</dbReference>
<dbReference type="STRING" id="1679170.AC625_15340"/>
<dbReference type="EMBL" id="LFZW01000001">
    <property type="protein sequence ID" value="KMY50718.1"/>
    <property type="molecule type" value="Genomic_DNA"/>
</dbReference>
<feature type="domain" description="HTH tetR-type" evidence="6">
    <location>
        <begin position="2"/>
        <end position="62"/>
    </location>
</feature>
<proteinExistence type="predicted"/>
<keyword evidence="1" id="KW-0678">Repressor</keyword>
<gene>
    <name evidence="7" type="ORF">AC625_15340</name>
</gene>
<evidence type="ECO:0000259" key="6">
    <source>
        <dbReference type="PROSITE" id="PS50977"/>
    </source>
</evidence>
<evidence type="ECO:0000313" key="8">
    <source>
        <dbReference type="Proteomes" id="UP000037146"/>
    </source>
</evidence>
<feature type="DNA-binding region" description="H-T-H motif" evidence="5">
    <location>
        <begin position="25"/>
        <end position="44"/>
    </location>
</feature>
<dbReference type="Proteomes" id="UP000037146">
    <property type="component" value="Unassembled WGS sequence"/>
</dbReference>
<evidence type="ECO:0000256" key="5">
    <source>
        <dbReference type="PROSITE-ProRule" id="PRU00335"/>
    </source>
</evidence>
<evidence type="ECO:0000313" key="7">
    <source>
        <dbReference type="EMBL" id="KMY50718.1"/>
    </source>
</evidence>
<dbReference type="RefSeq" id="WP_049682070.1">
    <property type="nucleotide sequence ID" value="NZ_LFZW01000001.1"/>
</dbReference>
<evidence type="ECO:0000256" key="1">
    <source>
        <dbReference type="ARBA" id="ARBA00022491"/>
    </source>
</evidence>
<keyword evidence="4" id="KW-0804">Transcription</keyword>
<dbReference type="SUPFAM" id="SSF46689">
    <property type="entry name" value="Homeodomain-like"/>
    <property type="match status" value="1"/>
</dbReference>
<keyword evidence="2" id="KW-0805">Transcription regulation</keyword>
<dbReference type="PROSITE" id="PS01081">
    <property type="entry name" value="HTH_TETR_1"/>
    <property type="match status" value="1"/>
</dbReference>
<dbReference type="GO" id="GO:0045892">
    <property type="term" value="P:negative regulation of DNA-templated transcription"/>
    <property type="evidence" value="ECO:0007669"/>
    <property type="project" value="UniProtKB-ARBA"/>
</dbReference>
<dbReference type="InterPro" id="IPR050624">
    <property type="entry name" value="HTH-type_Tx_Regulator"/>
</dbReference>
<dbReference type="PATRIC" id="fig|1679170.3.peg.3493"/>
<keyword evidence="8" id="KW-1185">Reference proteome</keyword>
<dbReference type="InterPro" id="IPR023772">
    <property type="entry name" value="DNA-bd_HTH_TetR-type_CS"/>
</dbReference>
<dbReference type="PROSITE" id="PS50977">
    <property type="entry name" value="HTH_TETR_2"/>
    <property type="match status" value="1"/>
</dbReference>
<evidence type="ECO:0000256" key="3">
    <source>
        <dbReference type="ARBA" id="ARBA00023125"/>
    </source>
</evidence>
<accession>A0A0K9GVR6</accession>
<name>A0A0K9GVR6_9BACI</name>
<evidence type="ECO:0000256" key="4">
    <source>
        <dbReference type="ARBA" id="ARBA00023163"/>
    </source>
</evidence>